<feature type="region of interest" description="Disordered" evidence="3">
    <location>
        <begin position="1"/>
        <end position="29"/>
    </location>
</feature>
<dbReference type="PANTHER" id="PTHR37534:SF49">
    <property type="entry name" value="LYSINE BIOSYNTHESIS REGULATORY PROTEIN LYS14"/>
    <property type="match status" value="1"/>
</dbReference>
<dbReference type="Pfam" id="PF11951">
    <property type="entry name" value="Fungal_trans_2"/>
    <property type="match status" value="1"/>
</dbReference>
<evidence type="ECO:0000313" key="5">
    <source>
        <dbReference type="Proteomes" id="UP001166286"/>
    </source>
</evidence>
<dbReference type="GO" id="GO:0005634">
    <property type="term" value="C:nucleus"/>
    <property type="evidence" value="ECO:0007669"/>
    <property type="project" value="UniProtKB-SubCell"/>
</dbReference>
<dbReference type="GO" id="GO:0000976">
    <property type="term" value="F:transcription cis-regulatory region binding"/>
    <property type="evidence" value="ECO:0007669"/>
    <property type="project" value="TreeGrafter"/>
</dbReference>
<dbReference type="InterPro" id="IPR036864">
    <property type="entry name" value="Zn2-C6_fun-type_DNA-bd_sf"/>
</dbReference>
<reference evidence="4" key="1">
    <citation type="submission" date="2023-03" db="EMBL/GenBank/DDBJ databases">
        <title>Complete genome of Cladonia borealis.</title>
        <authorList>
            <person name="Park H."/>
        </authorList>
    </citation>
    <scope>NUCLEOTIDE SEQUENCE</scope>
    <source>
        <strain evidence="4">ANT050790</strain>
    </source>
</reference>
<dbReference type="EMBL" id="JAFEKC020000002">
    <property type="protein sequence ID" value="KAK0516143.1"/>
    <property type="molecule type" value="Genomic_DNA"/>
</dbReference>
<feature type="compositionally biased region" description="Polar residues" evidence="3">
    <location>
        <begin position="188"/>
        <end position="198"/>
    </location>
</feature>
<dbReference type="InterPro" id="IPR021858">
    <property type="entry name" value="Fun_TF"/>
</dbReference>
<accession>A0AA39RA48</accession>
<sequence length="710" mass="80459">MTAAVLLMQNPQSDVSIPRPKKVPKSVKAQLPTIAPRYQLLSEPDADNVDPKSNVAVNVPRTRLPPRSRCDEARPECTPCSRLGHPCDYNPRLSFKDDTPRVLEKMSGATKSGGPVWDRSARRLFKRQRMNEHDDLLPQFSGLTNDEDRERKAEFHKPGTFLLIVNPTSFVDYEEYKDAQDSTKDTSTRASANVRSDQLGIENTVNKDDHSAEYQKEVPGDPNSVILRVFEDDAPKTLSPETPDKRRDSSTPSLSIVSTVSTQRSDFFRFSYDNTPLMRVANKDGRDHPLIYYYKSYVYRHLAQVHRDSLGTTTETGSLSAPDVFERQAAIFEPLYHALMAFSALSMSYKSGIPNLDALQHYQKALPSLQASLRTEADLTSDGVFLTHFILLLYEISAGEPRGLSLWAQHIDQLRRITLLRHQIYGCEPYPFIVWWVANIDTHVVLSGMGNGEFIETMLSHNLLSSDKEPQNTYPVYDQPPTSALSPQLSSEALPSALAFHRRICILAAELALLARDLRAEERATSHSRSPGCNRRWQERISVLQDTLRRMWNVQMPLSVANGYCNQVLPVGARGIFEHSFALYRALLIYSHTSMYATQLTASPPFIHEVFQCSGEILRLAREIVSNGHLERKFIVFPLFMAGFVARREEERSEILALVRRMEEDSVGRNLVAVRQLLEIVYERQGERRDNVDWVGLIGELGLQVVNCRL</sequence>
<feature type="compositionally biased region" description="Basic and acidic residues" evidence="3">
    <location>
        <begin position="178"/>
        <end position="187"/>
    </location>
</feature>
<protein>
    <recommendedName>
        <fullName evidence="6">Zn(2)-C6 fungal-type domain-containing protein</fullName>
    </recommendedName>
</protein>
<gene>
    <name evidence="4" type="ORF">JMJ35_000746</name>
</gene>
<evidence type="ECO:0000256" key="3">
    <source>
        <dbReference type="SAM" id="MobiDB-lite"/>
    </source>
</evidence>
<name>A0AA39RA48_9LECA</name>
<feature type="region of interest" description="Disordered" evidence="3">
    <location>
        <begin position="233"/>
        <end position="255"/>
    </location>
</feature>
<evidence type="ECO:0008006" key="6">
    <source>
        <dbReference type="Google" id="ProtNLM"/>
    </source>
</evidence>
<evidence type="ECO:0000256" key="2">
    <source>
        <dbReference type="ARBA" id="ARBA00023242"/>
    </source>
</evidence>
<dbReference type="Proteomes" id="UP001166286">
    <property type="component" value="Unassembled WGS sequence"/>
</dbReference>
<comment type="subcellular location">
    <subcellularLocation>
        <location evidence="1">Nucleus</location>
    </subcellularLocation>
</comment>
<feature type="region of interest" description="Disordered" evidence="3">
    <location>
        <begin position="178"/>
        <end position="198"/>
    </location>
</feature>
<dbReference type="GO" id="GO:0008270">
    <property type="term" value="F:zinc ion binding"/>
    <property type="evidence" value="ECO:0007669"/>
    <property type="project" value="InterPro"/>
</dbReference>
<dbReference type="PANTHER" id="PTHR37534">
    <property type="entry name" value="TRANSCRIPTIONAL ACTIVATOR PROTEIN UGA3"/>
    <property type="match status" value="1"/>
</dbReference>
<dbReference type="Gene3D" id="4.10.240.10">
    <property type="entry name" value="Zn(2)-C6 fungal-type DNA-binding domain"/>
    <property type="match status" value="1"/>
</dbReference>
<dbReference type="GO" id="GO:0000981">
    <property type="term" value="F:DNA-binding transcription factor activity, RNA polymerase II-specific"/>
    <property type="evidence" value="ECO:0007669"/>
    <property type="project" value="InterPro"/>
</dbReference>
<dbReference type="GO" id="GO:0045944">
    <property type="term" value="P:positive regulation of transcription by RNA polymerase II"/>
    <property type="evidence" value="ECO:0007669"/>
    <property type="project" value="TreeGrafter"/>
</dbReference>
<dbReference type="AlphaFoldDB" id="A0AA39RA48"/>
<organism evidence="4 5">
    <name type="scientific">Cladonia borealis</name>
    <dbReference type="NCBI Taxonomy" id="184061"/>
    <lineage>
        <taxon>Eukaryota</taxon>
        <taxon>Fungi</taxon>
        <taxon>Dikarya</taxon>
        <taxon>Ascomycota</taxon>
        <taxon>Pezizomycotina</taxon>
        <taxon>Lecanoromycetes</taxon>
        <taxon>OSLEUM clade</taxon>
        <taxon>Lecanoromycetidae</taxon>
        <taxon>Lecanorales</taxon>
        <taxon>Lecanorineae</taxon>
        <taxon>Cladoniaceae</taxon>
        <taxon>Cladonia</taxon>
    </lineage>
</organism>
<keyword evidence="5" id="KW-1185">Reference proteome</keyword>
<proteinExistence type="predicted"/>
<evidence type="ECO:0000256" key="1">
    <source>
        <dbReference type="ARBA" id="ARBA00004123"/>
    </source>
</evidence>
<keyword evidence="2" id="KW-0539">Nucleus</keyword>
<comment type="caution">
    <text evidence="4">The sequence shown here is derived from an EMBL/GenBank/DDBJ whole genome shotgun (WGS) entry which is preliminary data.</text>
</comment>
<evidence type="ECO:0000313" key="4">
    <source>
        <dbReference type="EMBL" id="KAK0516143.1"/>
    </source>
</evidence>